<organism evidence="5">
    <name type="scientific">Planktothricoides sp. SpSt-374</name>
    <dbReference type="NCBI Taxonomy" id="2282167"/>
    <lineage>
        <taxon>Bacteria</taxon>
        <taxon>Bacillati</taxon>
        <taxon>Cyanobacteriota</taxon>
        <taxon>Cyanophyceae</taxon>
        <taxon>Oscillatoriophycideae</taxon>
        <taxon>Oscillatoriales</taxon>
        <taxon>Oscillatoriaceae</taxon>
        <taxon>Planktothricoides</taxon>
    </lineage>
</organism>
<dbReference type="FunFam" id="3.30.70.270:FF:000001">
    <property type="entry name" value="Diguanylate cyclase domain protein"/>
    <property type="match status" value="1"/>
</dbReference>
<dbReference type="InterPro" id="IPR000014">
    <property type="entry name" value="PAS"/>
</dbReference>
<protein>
    <submittedName>
        <fullName evidence="5">CHASE2 domain-containing protein</fullName>
    </submittedName>
</protein>
<dbReference type="InterPro" id="IPR000160">
    <property type="entry name" value="GGDEF_dom"/>
</dbReference>
<comment type="caution">
    <text evidence="5">The sequence shown here is derived from an EMBL/GenBank/DDBJ whole genome shotgun (WGS) entry which is preliminary data.</text>
</comment>
<dbReference type="Gene3D" id="3.30.70.270">
    <property type="match status" value="1"/>
</dbReference>
<dbReference type="PROSITE" id="PS50887">
    <property type="entry name" value="GGDEF"/>
    <property type="match status" value="1"/>
</dbReference>
<dbReference type="NCBIfam" id="TIGR00229">
    <property type="entry name" value="sensory_box"/>
    <property type="match status" value="1"/>
</dbReference>
<reference evidence="5" key="1">
    <citation type="journal article" date="2020" name="mSystems">
        <title>Genome- and Community-Level Interaction Insights into Carbon Utilization and Element Cycling Functions of Hydrothermarchaeota in Hydrothermal Sediment.</title>
        <authorList>
            <person name="Zhou Z."/>
            <person name="Liu Y."/>
            <person name="Xu W."/>
            <person name="Pan J."/>
            <person name="Luo Z.H."/>
            <person name="Li M."/>
        </authorList>
    </citation>
    <scope>NUCLEOTIDE SEQUENCE [LARGE SCALE GENOMIC DNA]</scope>
    <source>
        <strain evidence="5">SpSt-374</strain>
    </source>
</reference>
<dbReference type="AlphaFoldDB" id="A0A7C3VNV7"/>
<dbReference type="Pfam" id="PF00990">
    <property type="entry name" value="GGDEF"/>
    <property type="match status" value="1"/>
</dbReference>
<feature type="transmembrane region" description="Helical" evidence="1">
    <location>
        <begin position="368"/>
        <end position="388"/>
    </location>
</feature>
<evidence type="ECO:0000259" key="3">
    <source>
        <dbReference type="PROSITE" id="PS50113"/>
    </source>
</evidence>
<keyword evidence="1" id="KW-0812">Transmembrane</keyword>
<evidence type="ECO:0000259" key="4">
    <source>
        <dbReference type="PROSITE" id="PS50887"/>
    </source>
</evidence>
<evidence type="ECO:0000256" key="1">
    <source>
        <dbReference type="SAM" id="Phobius"/>
    </source>
</evidence>
<dbReference type="PROSITE" id="PS50113">
    <property type="entry name" value="PAC"/>
    <property type="match status" value="1"/>
</dbReference>
<feature type="transmembrane region" description="Helical" evidence="1">
    <location>
        <begin position="344"/>
        <end position="361"/>
    </location>
</feature>
<dbReference type="EMBL" id="DSPX01000185">
    <property type="protein sequence ID" value="HGG02458.1"/>
    <property type="molecule type" value="Genomic_DNA"/>
</dbReference>
<dbReference type="PROSITE" id="PS50112">
    <property type="entry name" value="PAS"/>
    <property type="match status" value="1"/>
</dbReference>
<keyword evidence="1" id="KW-0472">Membrane</keyword>
<dbReference type="Pfam" id="PF05226">
    <property type="entry name" value="CHASE2"/>
    <property type="match status" value="1"/>
</dbReference>
<accession>A0A7C3VNV7</accession>
<dbReference type="PANTHER" id="PTHR46663:SF3">
    <property type="entry name" value="SLL0267 PROTEIN"/>
    <property type="match status" value="1"/>
</dbReference>
<gene>
    <name evidence="5" type="ORF">ENR15_17885</name>
</gene>
<dbReference type="InterPro" id="IPR029787">
    <property type="entry name" value="Nucleotide_cyclase"/>
</dbReference>
<dbReference type="InterPro" id="IPR000700">
    <property type="entry name" value="PAS-assoc_C"/>
</dbReference>
<dbReference type="SMART" id="SM00091">
    <property type="entry name" value="PAS"/>
    <property type="match status" value="1"/>
</dbReference>
<sequence>MGRFTQILRYGRRAGVNQLRQGGEWRWLLFASSGVSGLVLLLRLAGLLQSWEWGTYDLLFRWRPPEMPEQRILIVGIDDDDIGHIKSWPMSDRLLAELLQKLQASEPVAIGLDISRNLPMPPGTEELDAVLKSIPNLIGIQTLADQSNIGITPLPVLAAAEQIGFNNVMIDADGKVRRNLLYWRTSHDNQLHKSLAQRLAWIYLNAKGLPPQPVPNNPSYLQLGRTVLRPFEASDGGYVRADSLGYQFLANFRPSKDIFDTVTLRDVLADRVAPERIRDRIVLIGANARSIKDFFETPYSAGLVSAPDEIAGVELHANFVSQILCAAIDGRHPSIRVWSDPIEWLWIFLWSAVGAHLCWRCGTPSRSFIAIIISQGVIGAICYIAFLFCWWLPLVPSALSLLGSAITVTSYIAHLQDELKKSKEFLNQIIDTIPDPIFVKDQHHRWVVLNNAYANFIGYPISSLINHSEFDFLPGREAAIFRDKDNLVFATGQSSENEEEFTDARGITHFIATKRSLHRDPAGNLFLVGVIRDITERKQMEDALKQTAADLARSNEELKLSEDGLRYIAYHDTLTGLPNRKLFYERLDQALEWAAINNQSVALMFLDLDGFKLINDTCGHDTGDLLLQAVADRLTRSLRGSDTVSRLGGDEFTVILPAISEPIKVERVAQKIITTLSHSFAIGGAEISVTASIGISLYPGNGEDADTLIKNADAAMYRAKELGKNQYAFSQTKP</sequence>
<dbReference type="InterPro" id="IPR043128">
    <property type="entry name" value="Rev_trsase/Diguanyl_cyclase"/>
</dbReference>
<dbReference type="InterPro" id="IPR035965">
    <property type="entry name" value="PAS-like_dom_sf"/>
</dbReference>
<dbReference type="PANTHER" id="PTHR46663">
    <property type="entry name" value="DIGUANYLATE CYCLASE DGCT-RELATED"/>
    <property type="match status" value="1"/>
</dbReference>
<proteinExistence type="predicted"/>
<dbReference type="SUPFAM" id="SSF55785">
    <property type="entry name" value="PYP-like sensor domain (PAS domain)"/>
    <property type="match status" value="1"/>
</dbReference>
<dbReference type="SUPFAM" id="SSF55073">
    <property type="entry name" value="Nucleotide cyclase"/>
    <property type="match status" value="1"/>
</dbReference>
<dbReference type="Pfam" id="PF08448">
    <property type="entry name" value="PAS_4"/>
    <property type="match status" value="1"/>
</dbReference>
<dbReference type="InterPro" id="IPR052163">
    <property type="entry name" value="DGC-Regulatory_Protein"/>
</dbReference>
<dbReference type="SMART" id="SM01080">
    <property type="entry name" value="CHASE2"/>
    <property type="match status" value="1"/>
</dbReference>
<dbReference type="NCBIfam" id="TIGR00254">
    <property type="entry name" value="GGDEF"/>
    <property type="match status" value="1"/>
</dbReference>
<evidence type="ECO:0000313" key="5">
    <source>
        <dbReference type="EMBL" id="HGG02458.1"/>
    </source>
</evidence>
<evidence type="ECO:0000259" key="2">
    <source>
        <dbReference type="PROSITE" id="PS50112"/>
    </source>
</evidence>
<dbReference type="SMART" id="SM00267">
    <property type="entry name" value="GGDEF"/>
    <property type="match status" value="1"/>
</dbReference>
<name>A0A7C3VNV7_9CYAN</name>
<feature type="domain" description="PAS" evidence="2">
    <location>
        <begin position="422"/>
        <end position="473"/>
    </location>
</feature>
<dbReference type="InterPro" id="IPR007890">
    <property type="entry name" value="CHASE2"/>
</dbReference>
<dbReference type="Gene3D" id="3.30.450.20">
    <property type="entry name" value="PAS domain"/>
    <property type="match status" value="1"/>
</dbReference>
<feature type="domain" description="PAC" evidence="3">
    <location>
        <begin position="495"/>
        <end position="546"/>
    </location>
</feature>
<dbReference type="InterPro" id="IPR013656">
    <property type="entry name" value="PAS_4"/>
</dbReference>
<feature type="domain" description="GGDEF" evidence="4">
    <location>
        <begin position="599"/>
        <end position="732"/>
    </location>
</feature>
<dbReference type="CDD" id="cd01949">
    <property type="entry name" value="GGDEF"/>
    <property type="match status" value="1"/>
</dbReference>
<dbReference type="CDD" id="cd00130">
    <property type="entry name" value="PAS"/>
    <property type="match status" value="1"/>
</dbReference>
<keyword evidence="1" id="KW-1133">Transmembrane helix</keyword>